<evidence type="ECO:0000313" key="1">
    <source>
        <dbReference type="EMBL" id="KAF2811765.1"/>
    </source>
</evidence>
<keyword evidence="2" id="KW-1185">Reference proteome</keyword>
<dbReference type="GeneID" id="54462867"/>
<accession>A0A6A6YUW9</accession>
<protein>
    <submittedName>
        <fullName evidence="1 3">Uncharacterized protein</fullName>
    </submittedName>
</protein>
<dbReference type="Proteomes" id="UP000504636">
    <property type="component" value="Unplaced"/>
</dbReference>
<evidence type="ECO:0000313" key="3">
    <source>
        <dbReference type="RefSeq" id="XP_033578729.1"/>
    </source>
</evidence>
<dbReference type="RefSeq" id="XP_033578729.1">
    <property type="nucleotide sequence ID" value="XM_033721974.1"/>
</dbReference>
<dbReference type="AlphaFoldDB" id="A0A6A6YUW9"/>
<name>A0A6A6YUW9_9PEZI</name>
<reference evidence="3" key="3">
    <citation type="submission" date="2025-04" db="UniProtKB">
        <authorList>
            <consortium name="RefSeq"/>
        </authorList>
    </citation>
    <scope>IDENTIFICATION</scope>
    <source>
        <strain evidence="3">CBS 304.34</strain>
    </source>
</reference>
<dbReference type="OrthoDB" id="10475226at2759"/>
<evidence type="ECO:0000313" key="2">
    <source>
        <dbReference type="Proteomes" id="UP000504636"/>
    </source>
</evidence>
<reference evidence="3" key="2">
    <citation type="submission" date="2020-04" db="EMBL/GenBank/DDBJ databases">
        <authorList>
            <consortium name="NCBI Genome Project"/>
        </authorList>
    </citation>
    <scope>NUCLEOTIDE SEQUENCE</scope>
    <source>
        <strain evidence="3">CBS 304.34</strain>
    </source>
</reference>
<gene>
    <name evidence="1 3" type="ORF">BDZ99DRAFT_475279</name>
</gene>
<organism evidence="1">
    <name type="scientific">Mytilinidion resinicola</name>
    <dbReference type="NCBI Taxonomy" id="574789"/>
    <lineage>
        <taxon>Eukaryota</taxon>
        <taxon>Fungi</taxon>
        <taxon>Dikarya</taxon>
        <taxon>Ascomycota</taxon>
        <taxon>Pezizomycotina</taxon>
        <taxon>Dothideomycetes</taxon>
        <taxon>Pleosporomycetidae</taxon>
        <taxon>Mytilinidiales</taxon>
        <taxon>Mytilinidiaceae</taxon>
        <taxon>Mytilinidion</taxon>
    </lineage>
</organism>
<proteinExistence type="predicted"/>
<sequence length="445" mass="49036">MPGGHSNENNPRHSERQAVVNTGPGVLNTGSGPANAGHGTQYNSSDVHNHVGHIVNFYMWPPNFPPDMAHDDQSAYQNPPMGAFVVPPSTSFPAQYPQPQAGRDTFANLGHQQGYSSGGHFKANNATAGGNFPGTPNPFQGSKAPLTYMVSDAVVQKWKHLQTQDPEVDNIVNHVIHGVAPQVYYAKYAQIYQELIDRCNAEWLQGQAPGQHQQPQGQAEARTQEIVQSHKAVGNESKRGGTEKATIWHVNFINHIVEFAIRNGVEQGRHVKDIVCTIIQTIGSYNVGRPYPGSPDLFGPLLEVEALIQWCKVQKLDRGDAQALISSAAIQKGSQRAPGLPLNLLPQKLENENDSQRDSKRMQDRNHIAKVIKSHVRDRTKEGEELESIKDQLKKATKFQPGGPKNRNAAERLVQGPIQWALDQPYGRGGKDIRTLIKQEAFKLS</sequence>
<dbReference type="EMBL" id="MU003698">
    <property type="protein sequence ID" value="KAF2811765.1"/>
    <property type="molecule type" value="Genomic_DNA"/>
</dbReference>
<reference evidence="1 3" key="1">
    <citation type="journal article" date="2020" name="Stud. Mycol.">
        <title>101 Dothideomycetes genomes: a test case for predicting lifestyles and emergence of pathogens.</title>
        <authorList>
            <person name="Haridas S."/>
            <person name="Albert R."/>
            <person name="Binder M."/>
            <person name="Bloem J."/>
            <person name="Labutti K."/>
            <person name="Salamov A."/>
            <person name="Andreopoulos B."/>
            <person name="Baker S."/>
            <person name="Barry K."/>
            <person name="Bills G."/>
            <person name="Bluhm B."/>
            <person name="Cannon C."/>
            <person name="Castanera R."/>
            <person name="Culley D."/>
            <person name="Daum C."/>
            <person name="Ezra D."/>
            <person name="Gonzalez J."/>
            <person name="Henrissat B."/>
            <person name="Kuo A."/>
            <person name="Liang C."/>
            <person name="Lipzen A."/>
            <person name="Lutzoni F."/>
            <person name="Magnuson J."/>
            <person name="Mondo S."/>
            <person name="Nolan M."/>
            <person name="Ohm R."/>
            <person name="Pangilinan J."/>
            <person name="Park H.-J."/>
            <person name="Ramirez L."/>
            <person name="Alfaro M."/>
            <person name="Sun H."/>
            <person name="Tritt A."/>
            <person name="Yoshinaga Y."/>
            <person name="Zwiers L.-H."/>
            <person name="Turgeon B."/>
            <person name="Goodwin S."/>
            <person name="Spatafora J."/>
            <person name="Crous P."/>
            <person name="Grigoriev I."/>
        </authorList>
    </citation>
    <scope>NUCLEOTIDE SEQUENCE</scope>
    <source>
        <strain evidence="1 3">CBS 304.34</strain>
    </source>
</reference>